<dbReference type="EMBL" id="JBEPLN010000026">
    <property type="protein sequence ID" value="MET3634785.1"/>
    <property type="molecule type" value="Genomic_DNA"/>
</dbReference>
<feature type="compositionally biased region" description="Low complexity" evidence="2">
    <location>
        <begin position="1"/>
        <end position="13"/>
    </location>
</feature>
<comment type="caution">
    <text evidence="5">The sequence shown here is derived from an EMBL/GenBank/DDBJ whole genome shotgun (WGS) entry which is preliminary data.</text>
</comment>
<feature type="domain" description="MapZ extracellular" evidence="3">
    <location>
        <begin position="206"/>
        <end position="335"/>
    </location>
</feature>
<keyword evidence="6" id="KW-1185">Reference proteome</keyword>
<accession>A0ABV2JGA2</accession>
<dbReference type="HAMAP" id="MF_01941">
    <property type="entry name" value="MapZ"/>
    <property type="match status" value="1"/>
</dbReference>
<comment type="function">
    <text evidence="1">Early cell division protein that marks the future cell division site and supports proper FtsZ ring positioning.</text>
</comment>
<feature type="domain" description="MapZ extracellular C-terminal" evidence="4">
    <location>
        <begin position="418"/>
        <end position="496"/>
    </location>
</feature>
<comment type="similarity">
    <text evidence="1">Belongs to the MapZ family.</text>
</comment>
<sequence length="506" mass="54586">MSNKENQNQQQEEGVLELKEAQNMTVEEAKRKGSELQVGISEEDSVLDKYIKRHREEIADRKFTTESGEDISFKDLDTSALDKFIKKQKEELATAGLINEAVLSETGDEQETKIVTSPIVKSTVEDDVQEQATASPEEVLVTSEEDLLALADEKQGPVYKNKKLIFALLGALVVGIFGIAYGLNYFSNQATNTSSSSTSKSSTAKSKTSSSSTEKTASQEDVTNFENLYKNFFVDEEQTKLKNSEFANLSSLEKALKKLEGTTAYDDAKSKYDKLSKAIATTQAVNAQFESAAIVDGEAVADVAVKSDANFDSITTDMKNTGNAILDSLLQQVITSGRTQQSGGVAAVTNTSEVSVPATGSDVVAVTEEAATTPSSETSSQTSEVTQTVPAASATTIASTSYGIQNYDPAILQRQMSRVPYNETAVADKTNAAWIFTPGVMEKIIATSQARGYITGNEFILEPVNIINGVGYYNMYKPDGTYLFSINCKTGYFVGNASGNSDALDF</sequence>
<evidence type="ECO:0000313" key="6">
    <source>
        <dbReference type="Proteomes" id="UP001549037"/>
    </source>
</evidence>
<feature type="region of interest" description="Disordered" evidence="2">
    <location>
        <begin position="368"/>
        <end position="387"/>
    </location>
</feature>
<comment type="subcellular location">
    <subcellularLocation>
        <location evidence="1">Cell membrane</location>
        <topology evidence="1">Single-pass membrane protein</topology>
    </subcellularLocation>
    <text evidence="1">In newborn cells, forms a ring positioned at mid-cell. Soon after cell division starts and the cells begin elongating, the ring splits into two rings that, as elongation proceeds, move along and mark the future division sites.</text>
</comment>
<dbReference type="InterPro" id="IPR041295">
    <property type="entry name" value="MapZ_EC1"/>
</dbReference>
<feature type="region of interest" description="Disordered" evidence="2">
    <location>
        <begin position="192"/>
        <end position="220"/>
    </location>
</feature>
<gene>
    <name evidence="1" type="primary">mapZ</name>
    <name evidence="5" type="ORF">ABID28_001444</name>
</gene>
<dbReference type="Pfam" id="PF18708">
    <property type="entry name" value="MapZ_C2"/>
    <property type="match status" value="1"/>
</dbReference>
<keyword evidence="1" id="KW-0132">Cell division</keyword>
<feature type="region of interest" description="Disordered" evidence="2">
    <location>
        <begin position="1"/>
        <end position="36"/>
    </location>
</feature>
<keyword evidence="1" id="KW-1133">Transmembrane helix</keyword>
<comment type="subunit">
    <text evidence="1">Interacts with FtsZ.</text>
</comment>
<dbReference type="InterPro" id="IPR030858">
    <property type="entry name" value="MapZ"/>
</dbReference>
<name>A0ABV2JGA2_9STRE</name>
<keyword evidence="1" id="KW-0131">Cell cycle</keyword>
<organism evidence="5 6">
    <name type="scientific">Streptococcus porcorum</name>
    <dbReference type="NCBI Taxonomy" id="701526"/>
    <lineage>
        <taxon>Bacteria</taxon>
        <taxon>Bacillati</taxon>
        <taxon>Bacillota</taxon>
        <taxon>Bacilli</taxon>
        <taxon>Lactobacillales</taxon>
        <taxon>Streptococcaceae</taxon>
        <taxon>Streptococcus</taxon>
    </lineage>
</organism>
<dbReference type="Pfam" id="PF18041">
    <property type="entry name" value="MapZ_EC1"/>
    <property type="match status" value="1"/>
</dbReference>
<proteinExistence type="inferred from homology"/>
<keyword evidence="1" id="KW-0812">Transmembrane</keyword>
<protein>
    <recommendedName>
        <fullName evidence="1">Mid-cell-anchored protein Z</fullName>
    </recommendedName>
</protein>
<feature type="transmembrane region" description="Helical" evidence="1">
    <location>
        <begin position="164"/>
        <end position="186"/>
    </location>
</feature>
<reference evidence="5 6" key="1">
    <citation type="submission" date="2024-06" db="EMBL/GenBank/DDBJ databases">
        <title>Genomic Encyclopedia of Type Strains, Phase IV (KMG-IV): sequencing the most valuable type-strain genomes for metagenomic binning, comparative biology and taxonomic classification.</title>
        <authorList>
            <person name="Goeker M."/>
        </authorList>
    </citation>
    <scope>NUCLEOTIDE SEQUENCE [LARGE SCALE GENOMIC DNA]</scope>
    <source>
        <strain evidence="5 6">DSM 28302</strain>
    </source>
</reference>
<evidence type="ECO:0000259" key="3">
    <source>
        <dbReference type="Pfam" id="PF18041"/>
    </source>
</evidence>
<evidence type="ECO:0000256" key="2">
    <source>
        <dbReference type="SAM" id="MobiDB-lite"/>
    </source>
</evidence>
<keyword evidence="1" id="KW-0472">Membrane</keyword>
<keyword evidence="1" id="KW-1003">Cell membrane</keyword>
<dbReference type="InterPro" id="IPR040532">
    <property type="entry name" value="MapZ_C2"/>
</dbReference>
<dbReference type="Proteomes" id="UP001549037">
    <property type="component" value="Unassembled WGS sequence"/>
</dbReference>
<evidence type="ECO:0000256" key="1">
    <source>
        <dbReference type="HAMAP-Rule" id="MF_01941"/>
    </source>
</evidence>
<evidence type="ECO:0000259" key="4">
    <source>
        <dbReference type="Pfam" id="PF18708"/>
    </source>
</evidence>
<evidence type="ECO:0000313" key="5">
    <source>
        <dbReference type="EMBL" id="MET3634785.1"/>
    </source>
</evidence>
<dbReference type="RefSeq" id="WP_354369426.1">
    <property type="nucleotide sequence ID" value="NZ_JBEPLN010000026.1"/>
</dbReference>